<organism evidence="11 12">
    <name type="scientific">Lineolata rhizophorae</name>
    <dbReference type="NCBI Taxonomy" id="578093"/>
    <lineage>
        <taxon>Eukaryota</taxon>
        <taxon>Fungi</taxon>
        <taxon>Dikarya</taxon>
        <taxon>Ascomycota</taxon>
        <taxon>Pezizomycotina</taxon>
        <taxon>Dothideomycetes</taxon>
        <taxon>Dothideomycetes incertae sedis</taxon>
        <taxon>Lineolatales</taxon>
        <taxon>Lineolataceae</taxon>
        <taxon>Lineolata</taxon>
    </lineage>
</organism>
<gene>
    <name evidence="11" type="ORF">BDY21DRAFT_291040</name>
</gene>
<evidence type="ECO:0000256" key="8">
    <source>
        <dbReference type="ARBA" id="ARBA00049202"/>
    </source>
</evidence>
<keyword evidence="4 11" id="KW-0808">Transferase</keyword>
<dbReference type="Gene3D" id="3.30.1960.10">
    <property type="entry name" value="tRNA wybutosine-synthesizing-like"/>
    <property type="match status" value="1"/>
</dbReference>
<evidence type="ECO:0000256" key="7">
    <source>
        <dbReference type="ARBA" id="ARBA00030554"/>
    </source>
</evidence>
<evidence type="ECO:0000256" key="1">
    <source>
        <dbReference type="ARBA" id="ARBA00008569"/>
    </source>
</evidence>
<dbReference type="PANTHER" id="PTHR48418">
    <property type="entry name" value="TRNA WYBUTOSINE-SYNTHESIZING PROTEIN 3"/>
    <property type="match status" value="1"/>
</dbReference>
<feature type="region of interest" description="Disordered" evidence="9">
    <location>
        <begin position="266"/>
        <end position="292"/>
    </location>
</feature>
<evidence type="ECO:0000256" key="6">
    <source>
        <dbReference type="ARBA" id="ARBA00022694"/>
    </source>
</evidence>
<evidence type="ECO:0000256" key="3">
    <source>
        <dbReference type="ARBA" id="ARBA00022603"/>
    </source>
</evidence>
<keyword evidence="6" id="KW-0819">tRNA processing</keyword>
<comment type="similarity">
    <text evidence="1">Belongs to the TYW3 family.</text>
</comment>
<evidence type="ECO:0000313" key="12">
    <source>
        <dbReference type="Proteomes" id="UP000799766"/>
    </source>
</evidence>
<dbReference type="GO" id="GO:0032259">
    <property type="term" value="P:methylation"/>
    <property type="evidence" value="ECO:0007669"/>
    <property type="project" value="UniProtKB-KW"/>
</dbReference>
<dbReference type="OrthoDB" id="263283at2759"/>
<proteinExistence type="inferred from homology"/>
<keyword evidence="5" id="KW-0949">S-adenosyl-L-methionine</keyword>
<sequence length="309" mass="33730">MDQAFEEKKRKILDQLSAPDDAYADLSPKGSVDEAIRHLISDTNRVNGLVTTSSCSGRVSVFLEGRRKDGLSVTHNADGDEATTTAGPGGKGGGSWLYVSHEAVGMPAEHEDTYFHSLFGLASRSSDQPIPDGDALRYARFKFEPMILHILARSLQDAQKVLSAALSAGFRESGAVSIVPTRAKETMPTVAVRSSGLMFDAPVGLCAPSGLVMSIVTEAYLRHLVSIANDRFRVNSERTERFKSALLDQFSLCSLKELGGREKVEDAEARKTRKRAEGLKVQEESRFQKSEPMPAVDISEIGNIFRETH</sequence>
<dbReference type="EMBL" id="MU001690">
    <property type="protein sequence ID" value="KAF2454672.1"/>
    <property type="molecule type" value="Genomic_DNA"/>
</dbReference>
<evidence type="ECO:0000256" key="4">
    <source>
        <dbReference type="ARBA" id="ARBA00022679"/>
    </source>
</evidence>
<dbReference type="InterPro" id="IPR003827">
    <property type="entry name" value="tRNA_yW-synthesising"/>
</dbReference>
<dbReference type="GO" id="GO:0008168">
    <property type="term" value="F:methyltransferase activity"/>
    <property type="evidence" value="ECO:0007669"/>
    <property type="project" value="UniProtKB-KW"/>
</dbReference>
<accession>A0A6A6NTB4</accession>
<evidence type="ECO:0000256" key="5">
    <source>
        <dbReference type="ARBA" id="ARBA00022691"/>
    </source>
</evidence>
<dbReference type="AlphaFoldDB" id="A0A6A6NTB4"/>
<evidence type="ECO:0000259" key="10">
    <source>
        <dbReference type="Pfam" id="PF02676"/>
    </source>
</evidence>
<name>A0A6A6NTB4_9PEZI</name>
<dbReference type="InterPro" id="IPR036602">
    <property type="entry name" value="tRNA_yW-synthesising-like_sf"/>
</dbReference>
<evidence type="ECO:0000256" key="2">
    <source>
        <dbReference type="ARBA" id="ARBA00012750"/>
    </source>
</evidence>
<keyword evidence="3 11" id="KW-0489">Methyltransferase</keyword>
<evidence type="ECO:0000256" key="9">
    <source>
        <dbReference type="SAM" id="MobiDB-lite"/>
    </source>
</evidence>
<dbReference type="SUPFAM" id="SSF111278">
    <property type="entry name" value="SSo0622-like"/>
    <property type="match status" value="1"/>
</dbReference>
<protein>
    <recommendedName>
        <fullName evidence="2">tRNA(Phe) 7-[(3-amino-3-carboxypropyl)-4-demethylwyosine(37)-N(4)]-methyltransferase</fullName>
        <ecNumber evidence="2">2.1.1.282</ecNumber>
    </recommendedName>
    <alternativeName>
        <fullName evidence="7">tRNA(Phe) 7-((3-amino-3-carboxypropyl)-4-demethylwyosine(37)-N(4))-methyltransferase</fullName>
    </alternativeName>
</protein>
<reference evidence="11" key="1">
    <citation type="journal article" date="2020" name="Stud. Mycol.">
        <title>101 Dothideomycetes genomes: a test case for predicting lifestyles and emergence of pathogens.</title>
        <authorList>
            <person name="Haridas S."/>
            <person name="Albert R."/>
            <person name="Binder M."/>
            <person name="Bloem J."/>
            <person name="Labutti K."/>
            <person name="Salamov A."/>
            <person name="Andreopoulos B."/>
            <person name="Baker S."/>
            <person name="Barry K."/>
            <person name="Bills G."/>
            <person name="Bluhm B."/>
            <person name="Cannon C."/>
            <person name="Castanera R."/>
            <person name="Culley D."/>
            <person name="Daum C."/>
            <person name="Ezra D."/>
            <person name="Gonzalez J."/>
            <person name="Henrissat B."/>
            <person name="Kuo A."/>
            <person name="Liang C."/>
            <person name="Lipzen A."/>
            <person name="Lutzoni F."/>
            <person name="Magnuson J."/>
            <person name="Mondo S."/>
            <person name="Nolan M."/>
            <person name="Ohm R."/>
            <person name="Pangilinan J."/>
            <person name="Park H.-J."/>
            <person name="Ramirez L."/>
            <person name="Alfaro M."/>
            <person name="Sun H."/>
            <person name="Tritt A."/>
            <person name="Yoshinaga Y."/>
            <person name="Zwiers L.-H."/>
            <person name="Turgeon B."/>
            <person name="Goodwin S."/>
            <person name="Spatafora J."/>
            <person name="Crous P."/>
            <person name="Grigoriev I."/>
        </authorList>
    </citation>
    <scope>NUCLEOTIDE SEQUENCE</scope>
    <source>
        <strain evidence="11">ATCC 16933</strain>
    </source>
</reference>
<dbReference type="GO" id="GO:0008033">
    <property type="term" value="P:tRNA processing"/>
    <property type="evidence" value="ECO:0007669"/>
    <property type="project" value="UniProtKB-KW"/>
</dbReference>
<evidence type="ECO:0000313" key="11">
    <source>
        <dbReference type="EMBL" id="KAF2454672.1"/>
    </source>
</evidence>
<dbReference type="Proteomes" id="UP000799766">
    <property type="component" value="Unassembled WGS sequence"/>
</dbReference>
<feature type="compositionally biased region" description="Basic and acidic residues" evidence="9">
    <location>
        <begin position="266"/>
        <end position="289"/>
    </location>
</feature>
<dbReference type="PANTHER" id="PTHR48418:SF1">
    <property type="entry name" value="TRNA WYBUTOSINE-SYNTHESIZING PROTEIN 3"/>
    <property type="match status" value="1"/>
</dbReference>
<keyword evidence="12" id="KW-1185">Reference proteome</keyword>
<dbReference type="EC" id="2.1.1.282" evidence="2"/>
<comment type="catalytic activity">
    <reaction evidence="8">
        <text>4-demethyl-7-[(3S)-3-amino-3-carboxypropyl]wyosine(37) in tRNA(Phe) + S-adenosyl-L-methionine = 7-[(3S)-3-amino-3-carboxypropyl]wyosine(37) in tRNA(Phe) + S-adenosyl-L-homocysteine + H(+)</text>
        <dbReference type="Rhea" id="RHEA:36635"/>
        <dbReference type="Rhea" id="RHEA-COMP:10378"/>
        <dbReference type="Rhea" id="RHEA-COMP:10379"/>
        <dbReference type="ChEBI" id="CHEBI:15378"/>
        <dbReference type="ChEBI" id="CHEBI:57856"/>
        <dbReference type="ChEBI" id="CHEBI:59789"/>
        <dbReference type="ChEBI" id="CHEBI:73543"/>
        <dbReference type="ChEBI" id="CHEBI:73550"/>
        <dbReference type="EC" id="2.1.1.282"/>
    </reaction>
</comment>
<dbReference type="Pfam" id="PF02676">
    <property type="entry name" value="TYW3"/>
    <property type="match status" value="1"/>
</dbReference>
<feature type="domain" description="tRNA wybutosine-synthesizing protein" evidence="10">
    <location>
        <begin position="7"/>
        <end position="246"/>
    </location>
</feature>